<dbReference type="EMBL" id="BAAAQD010000013">
    <property type="protein sequence ID" value="GAA1536355.1"/>
    <property type="molecule type" value="Genomic_DNA"/>
</dbReference>
<feature type="binding site" evidence="9">
    <location>
        <position position="227"/>
    </location>
    <ligand>
        <name>Zn(2+)</name>
        <dbReference type="ChEBI" id="CHEBI:29105"/>
        <note>catalytic</note>
    </ligand>
</feature>
<sequence>MRLAGIDHRTKHNNLRMYLTTGGPTASGRAAATGAGARRRAGHCVRVLAAAVACTLIAACGGPARPTQPPPAPTIPAPARESSPPAAGDTSPPAPPSPSTAAAAQLPPGFVSLPDIDPSILTDIRYVTAHNFVGRPITGYQRPRCLLTRQAAEALHRVQTTALSKGYSLKVYDCYRPQQGVDDFVHWATTADQRMKAEFYPEVDKSVLFDDGYIGGPTAHSRGSTMDLTLVATPSRAEPSYRTGEPLLPCTAPAAQRFPDNSIDMGTGFDCFDPLAHTITAGLSGLARNNRALLTGLMAQGGFTNYPKEWWHYTLDNEPYPSTYYDFPVA</sequence>
<evidence type="ECO:0000256" key="6">
    <source>
        <dbReference type="ARBA" id="ARBA00022997"/>
    </source>
</evidence>
<keyword evidence="5 9" id="KW-0862">Zinc</keyword>
<evidence type="ECO:0000256" key="10">
    <source>
        <dbReference type="SAM" id="MobiDB-lite"/>
    </source>
</evidence>
<dbReference type="CDD" id="cd14817">
    <property type="entry name" value="D-Ala-D-Ala_dipeptidase_VanX"/>
    <property type="match status" value="1"/>
</dbReference>
<dbReference type="InterPro" id="IPR000755">
    <property type="entry name" value="A_A_dipeptidase"/>
</dbReference>
<keyword evidence="3 9" id="KW-0479">Metal-binding</keyword>
<feature type="site" description="Transition state stabilizer" evidence="9">
    <location>
        <position position="176"/>
    </location>
</feature>
<feature type="compositionally biased region" description="Low complexity" evidence="10">
    <location>
        <begin position="77"/>
        <end position="91"/>
    </location>
</feature>
<keyword evidence="8" id="KW-0961">Cell wall biogenesis/degradation</keyword>
<comment type="similarity">
    <text evidence="9">Belongs to the peptidase M15D family.</text>
</comment>
<feature type="binding site" evidence="9">
    <location>
        <position position="312"/>
    </location>
    <ligand>
        <name>Zn(2+)</name>
        <dbReference type="ChEBI" id="CHEBI:29105"/>
        <note>catalytic</note>
    </ligand>
</feature>
<evidence type="ECO:0000256" key="2">
    <source>
        <dbReference type="ARBA" id="ARBA00022670"/>
    </source>
</evidence>
<keyword evidence="2 9" id="KW-0645">Protease</keyword>
<keyword evidence="12" id="KW-1185">Reference proteome</keyword>
<protein>
    <recommendedName>
        <fullName evidence="9">D-alanyl-D-alanine dipeptidase</fullName>
        <shortName evidence="9">D-Ala-D-Ala dipeptidase</shortName>
        <ecNumber evidence="9">3.4.13.22</ecNumber>
    </recommendedName>
</protein>
<feature type="active site" description="Proton donor/acceptor" evidence="9">
    <location>
        <position position="309"/>
    </location>
</feature>
<evidence type="ECO:0000256" key="7">
    <source>
        <dbReference type="ARBA" id="ARBA00023049"/>
    </source>
</evidence>
<dbReference type="PANTHER" id="PTHR43126">
    <property type="entry name" value="D-ALANYL-D-ALANINE DIPEPTIDASE"/>
    <property type="match status" value="1"/>
</dbReference>
<evidence type="ECO:0000256" key="5">
    <source>
        <dbReference type="ARBA" id="ARBA00022833"/>
    </source>
</evidence>
<comment type="catalytic activity">
    <reaction evidence="1 9">
        <text>D-alanyl-D-alanine + H2O = 2 D-alanine</text>
        <dbReference type="Rhea" id="RHEA:20661"/>
        <dbReference type="ChEBI" id="CHEBI:15377"/>
        <dbReference type="ChEBI" id="CHEBI:57416"/>
        <dbReference type="ChEBI" id="CHEBI:57822"/>
        <dbReference type="EC" id="3.4.13.22"/>
    </reaction>
</comment>
<name>A0ABP4M6A7_9ACTN</name>
<evidence type="ECO:0000256" key="1">
    <source>
        <dbReference type="ARBA" id="ARBA00001362"/>
    </source>
</evidence>
<evidence type="ECO:0000313" key="11">
    <source>
        <dbReference type="EMBL" id="GAA1536355.1"/>
    </source>
</evidence>
<evidence type="ECO:0000256" key="4">
    <source>
        <dbReference type="ARBA" id="ARBA00022801"/>
    </source>
</evidence>
<dbReference type="Gene3D" id="3.30.1380.10">
    <property type="match status" value="1"/>
</dbReference>
<feature type="binding site" evidence="9">
    <location>
        <position position="220"/>
    </location>
    <ligand>
        <name>Zn(2+)</name>
        <dbReference type="ChEBI" id="CHEBI:29105"/>
        <note>catalytic</note>
    </ligand>
</feature>
<evidence type="ECO:0000256" key="9">
    <source>
        <dbReference type="HAMAP-Rule" id="MF_01924"/>
    </source>
</evidence>
<feature type="region of interest" description="Disordered" evidence="10">
    <location>
        <begin position="64"/>
        <end position="106"/>
    </location>
</feature>
<feature type="compositionally biased region" description="Pro residues" evidence="10">
    <location>
        <begin position="66"/>
        <end position="76"/>
    </location>
</feature>
<keyword evidence="7 9" id="KW-0482">Metalloprotease</keyword>
<comment type="cofactor">
    <cofactor evidence="9">
        <name>Zn(2+)</name>
        <dbReference type="ChEBI" id="CHEBI:29105"/>
    </cofactor>
    <text evidence="9">Binds 1 zinc ion per subunit.</text>
</comment>
<dbReference type="Proteomes" id="UP001501470">
    <property type="component" value="Unassembled WGS sequence"/>
</dbReference>
<keyword evidence="4 9" id="KW-0378">Hydrolase</keyword>
<evidence type="ECO:0000256" key="8">
    <source>
        <dbReference type="ARBA" id="ARBA00023316"/>
    </source>
</evidence>
<evidence type="ECO:0000256" key="3">
    <source>
        <dbReference type="ARBA" id="ARBA00022723"/>
    </source>
</evidence>
<keyword evidence="6 9" id="KW-0224">Dipeptidase</keyword>
<dbReference type="EC" id="3.4.13.22" evidence="9"/>
<dbReference type="SUPFAM" id="SSF55166">
    <property type="entry name" value="Hedgehog/DD-peptidase"/>
    <property type="match status" value="1"/>
</dbReference>
<reference evidence="12" key="1">
    <citation type="journal article" date="2019" name="Int. J. Syst. Evol. Microbiol.">
        <title>The Global Catalogue of Microorganisms (GCM) 10K type strain sequencing project: providing services to taxonomists for standard genome sequencing and annotation.</title>
        <authorList>
            <consortium name="The Broad Institute Genomics Platform"/>
            <consortium name="The Broad Institute Genome Sequencing Center for Infectious Disease"/>
            <person name="Wu L."/>
            <person name="Ma J."/>
        </authorList>
    </citation>
    <scope>NUCLEOTIDE SEQUENCE [LARGE SCALE GENOMIC DNA]</scope>
    <source>
        <strain evidence="12">JCM 15933</strain>
    </source>
</reference>
<dbReference type="PANTHER" id="PTHR43126:SF1">
    <property type="entry name" value="D-ALANYL-D-ALANINE DIPEPTIDASE"/>
    <property type="match status" value="1"/>
</dbReference>
<comment type="function">
    <text evidence="9">Catalyzes hydrolysis of the D-alanyl-D-alanine dipeptide.</text>
</comment>
<dbReference type="Pfam" id="PF01427">
    <property type="entry name" value="Peptidase_M15"/>
    <property type="match status" value="2"/>
</dbReference>
<accession>A0ABP4M6A7</accession>
<organism evidence="11 12">
    <name type="scientific">Dactylosporangium maewongense</name>
    <dbReference type="NCBI Taxonomy" id="634393"/>
    <lineage>
        <taxon>Bacteria</taxon>
        <taxon>Bacillati</taxon>
        <taxon>Actinomycetota</taxon>
        <taxon>Actinomycetes</taxon>
        <taxon>Micromonosporales</taxon>
        <taxon>Micromonosporaceae</taxon>
        <taxon>Dactylosporangium</taxon>
    </lineage>
</organism>
<dbReference type="HAMAP" id="MF_01924">
    <property type="entry name" value="A_A_dipeptidase"/>
    <property type="match status" value="1"/>
</dbReference>
<proteinExistence type="inferred from homology"/>
<dbReference type="InterPro" id="IPR009045">
    <property type="entry name" value="Zn_M74/Hedgehog-like"/>
</dbReference>
<gene>
    <name evidence="11" type="ORF">GCM10009827_063580</name>
</gene>
<comment type="caution">
    <text evidence="11">The sequence shown here is derived from an EMBL/GenBank/DDBJ whole genome shotgun (WGS) entry which is preliminary data.</text>
</comment>
<evidence type="ECO:0000313" key="12">
    <source>
        <dbReference type="Proteomes" id="UP001501470"/>
    </source>
</evidence>